<proteinExistence type="predicted"/>
<organism evidence="2 3">
    <name type="scientific">Ideonella paludis</name>
    <dbReference type="NCBI Taxonomy" id="1233411"/>
    <lineage>
        <taxon>Bacteria</taxon>
        <taxon>Pseudomonadati</taxon>
        <taxon>Pseudomonadota</taxon>
        <taxon>Betaproteobacteria</taxon>
        <taxon>Burkholderiales</taxon>
        <taxon>Sphaerotilaceae</taxon>
        <taxon>Ideonella</taxon>
    </lineage>
</organism>
<dbReference type="Proteomes" id="UP000672097">
    <property type="component" value="Unassembled WGS sequence"/>
</dbReference>
<dbReference type="InterPro" id="IPR029044">
    <property type="entry name" value="Nucleotide-diphossugar_trans"/>
</dbReference>
<dbReference type="CDD" id="cd04179">
    <property type="entry name" value="DPM_DPG-synthase_like"/>
    <property type="match status" value="1"/>
</dbReference>
<dbReference type="PANTHER" id="PTHR10859:SF91">
    <property type="entry name" value="DOLICHYL-PHOSPHATE BETA-GLUCOSYLTRANSFERASE"/>
    <property type="match status" value="1"/>
</dbReference>
<dbReference type="Pfam" id="PF00535">
    <property type="entry name" value="Glycos_transf_2"/>
    <property type="match status" value="1"/>
</dbReference>
<dbReference type="InterPro" id="IPR001173">
    <property type="entry name" value="Glyco_trans_2-like"/>
</dbReference>
<dbReference type="SUPFAM" id="SSF53448">
    <property type="entry name" value="Nucleotide-diphospho-sugar transferases"/>
    <property type="match status" value="1"/>
</dbReference>
<dbReference type="PANTHER" id="PTHR10859">
    <property type="entry name" value="GLYCOSYL TRANSFERASE"/>
    <property type="match status" value="1"/>
</dbReference>
<evidence type="ECO:0000313" key="3">
    <source>
        <dbReference type="Proteomes" id="UP000672097"/>
    </source>
</evidence>
<protein>
    <submittedName>
        <fullName evidence="2">Glycosyltransferase family 2 protein</fullName>
    </submittedName>
</protein>
<sequence length="246" mass="27129">MPKTVAVIPVYNHPSTIAAMVSGVREHGLSCILVDDGSEPGCAAVLKSLAAAQPEAVTLVVLAVNQGKGGAMMAGLREAARQGYSHALQIDADGQHDVHDIPKFLTLSQTQPDAVITGCPLYDESVPKGRLIARYATHVWVWINTLSLDIRDSMCGFRVYPLEPVLAVIDRERLGKRMDFDCEVLVRLHWRGVSIVSLPTRVTYPQDGVSHFKVWLDNVLISRMHAQLFFGMLLRLPKILWRKVAA</sequence>
<comment type="caution">
    <text evidence="2">The sequence shown here is derived from an EMBL/GenBank/DDBJ whole genome shotgun (WGS) entry which is preliminary data.</text>
</comment>
<gene>
    <name evidence="2" type="ORF">KAK11_01455</name>
</gene>
<reference evidence="2 3" key="1">
    <citation type="submission" date="2021-04" db="EMBL/GenBank/DDBJ databases">
        <title>The genome sequence of type strain Ideonella paludis KCTC 32238.</title>
        <authorList>
            <person name="Liu Y."/>
        </authorList>
    </citation>
    <scope>NUCLEOTIDE SEQUENCE [LARGE SCALE GENOMIC DNA]</scope>
    <source>
        <strain evidence="2 3">KCTC 32238</strain>
    </source>
</reference>
<keyword evidence="3" id="KW-1185">Reference proteome</keyword>
<feature type="domain" description="Glycosyltransferase 2-like" evidence="1">
    <location>
        <begin position="7"/>
        <end position="146"/>
    </location>
</feature>
<name>A0ABS5DS96_9BURK</name>
<dbReference type="Gene3D" id="3.90.550.10">
    <property type="entry name" value="Spore Coat Polysaccharide Biosynthesis Protein SpsA, Chain A"/>
    <property type="match status" value="1"/>
</dbReference>
<evidence type="ECO:0000313" key="2">
    <source>
        <dbReference type="EMBL" id="MBQ0933975.1"/>
    </source>
</evidence>
<dbReference type="EMBL" id="JAGQDG010000001">
    <property type="protein sequence ID" value="MBQ0933975.1"/>
    <property type="molecule type" value="Genomic_DNA"/>
</dbReference>
<dbReference type="RefSeq" id="WP_210805425.1">
    <property type="nucleotide sequence ID" value="NZ_JAGQDG010000001.1"/>
</dbReference>
<accession>A0ABS5DS96</accession>
<evidence type="ECO:0000259" key="1">
    <source>
        <dbReference type="Pfam" id="PF00535"/>
    </source>
</evidence>